<reference evidence="2" key="2">
    <citation type="submission" date="2020-06" db="EMBL/GenBank/DDBJ databases">
        <title>Helianthus annuus Genome sequencing and assembly Release 2.</title>
        <authorList>
            <person name="Gouzy J."/>
            <person name="Langlade N."/>
            <person name="Munos S."/>
        </authorList>
    </citation>
    <scope>NUCLEOTIDE SEQUENCE</scope>
    <source>
        <tissue evidence="2">Leaves</tissue>
    </source>
</reference>
<protein>
    <submittedName>
        <fullName evidence="2">Uncharacterized protein</fullName>
    </submittedName>
</protein>
<proteinExistence type="predicted"/>
<dbReference type="Gramene" id="mRNA:HanXRQr2_Chr11g0513371">
    <property type="protein sequence ID" value="CDS:HanXRQr2_Chr11g0513371.1"/>
    <property type="gene ID" value="HanXRQr2_Chr11g0513371"/>
</dbReference>
<evidence type="ECO:0000313" key="2">
    <source>
        <dbReference type="EMBL" id="KAF5783901.1"/>
    </source>
</evidence>
<keyword evidence="1" id="KW-0472">Membrane</keyword>
<organism evidence="2 3">
    <name type="scientific">Helianthus annuus</name>
    <name type="common">Common sunflower</name>
    <dbReference type="NCBI Taxonomy" id="4232"/>
    <lineage>
        <taxon>Eukaryota</taxon>
        <taxon>Viridiplantae</taxon>
        <taxon>Streptophyta</taxon>
        <taxon>Embryophyta</taxon>
        <taxon>Tracheophyta</taxon>
        <taxon>Spermatophyta</taxon>
        <taxon>Magnoliopsida</taxon>
        <taxon>eudicotyledons</taxon>
        <taxon>Gunneridae</taxon>
        <taxon>Pentapetalae</taxon>
        <taxon>asterids</taxon>
        <taxon>campanulids</taxon>
        <taxon>Asterales</taxon>
        <taxon>Asteraceae</taxon>
        <taxon>Asteroideae</taxon>
        <taxon>Heliantheae alliance</taxon>
        <taxon>Heliantheae</taxon>
        <taxon>Helianthus</taxon>
    </lineage>
</organism>
<sequence>MIAFLLLLLLLLILLLLLTFTAVFLASSIFSVDLILYLINYPFLVLRLRLITFVLLVIVFVIRFVLLVVGFVAADVECVSDLVHDSGHFDRFCVAKYY</sequence>
<dbReference type="EMBL" id="MNCJ02000326">
    <property type="protein sequence ID" value="KAF5783901.1"/>
    <property type="molecule type" value="Genomic_DNA"/>
</dbReference>
<accession>A0A9K3HTD0</accession>
<reference evidence="2" key="1">
    <citation type="journal article" date="2017" name="Nature">
        <title>The sunflower genome provides insights into oil metabolism, flowering and Asterid evolution.</title>
        <authorList>
            <person name="Badouin H."/>
            <person name="Gouzy J."/>
            <person name="Grassa C.J."/>
            <person name="Murat F."/>
            <person name="Staton S.E."/>
            <person name="Cottret L."/>
            <person name="Lelandais-Briere C."/>
            <person name="Owens G.L."/>
            <person name="Carrere S."/>
            <person name="Mayjonade B."/>
            <person name="Legrand L."/>
            <person name="Gill N."/>
            <person name="Kane N.C."/>
            <person name="Bowers J.E."/>
            <person name="Hubner S."/>
            <person name="Bellec A."/>
            <person name="Berard A."/>
            <person name="Berges H."/>
            <person name="Blanchet N."/>
            <person name="Boniface M.C."/>
            <person name="Brunel D."/>
            <person name="Catrice O."/>
            <person name="Chaidir N."/>
            <person name="Claudel C."/>
            <person name="Donnadieu C."/>
            <person name="Faraut T."/>
            <person name="Fievet G."/>
            <person name="Helmstetter N."/>
            <person name="King M."/>
            <person name="Knapp S.J."/>
            <person name="Lai Z."/>
            <person name="Le Paslier M.C."/>
            <person name="Lippi Y."/>
            <person name="Lorenzon L."/>
            <person name="Mandel J.R."/>
            <person name="Marage G."/>
            <person name="Marchand G."/>
            <person name="Marquand E."/>
            <person name="Bret-Mestries E."/>
            <person name="Morien E."/>
            <person name="Nambeesan S."/>
            <person name="Nguyen T."/>
            <person name="Pegot-Espagnet P."/>
            <person name="Pouilly N."/>
            <person name="Raftis F."/>
            <person name="Sallet E."/>
            <person name="Schiex T."/>
            <person name="Thomas J."/>
            <person name="Vandecasteele C."/>
            <person name="Vares D."/>
            <person name="Vear F."/>
            <person name="Vautrin S."/>
            <person name="Crespi M."/>
            <person name="Mangin B."/>
            <person name="Burke J.M."/>
            <person name="Salse J."/>
            <person name="Munos S."/>
            <person name="Vincourt P."/>
            <person name="Rieseberg L.H."/>
            <person name="Langlade N.B."/>
        </authorList>
    </citation>
    <scope>NUCLEOTIDE SEQUENCE</scope>
    <source>
        <tissue evidence="2">Leaves</tissue>
    </source>
</reference>
<dbReference type="AlphaFoldDB" id="A0A9K3HTD0"/>
<keyword evidence="3" id="KW-1185">Reference proteome</keyword>
<feature type="transmembrane region" description="Helical" evidence="1">
    <location>
        <begin position="50"/>
        <end position="74"/>
    </location>
</feature>
<gene>
    <name evidence="2" type="ORF">HanXRQr2_Chr11g0513371</name>
</gene>
<dbReference type="Proteomes" id="UP000215914">
    <property type="component" value="Unassembled WGS sequence"/>
</dbReference>
<evidence type="ECO:0000313" key="3">
    <source>
        <dbReference type="Proteomes" id="UP000215914"/>
    </source>
</evidence>
<keyword evidence="1" id="KW-0812">Transmembrane</keyword>
<name>A0A9K3HTD0_HELAN</name>
<comment type="caution">
    <text evidence="2">The sequence shown here is derived from an EMBL/GenBank/DDBJ whole genome shotgun (WGS) entry which is preliminary data.</text>
</comment>
<keyword evidence="1" id="KW-1133">Transmembrane helix</keyword>
<evidence type="ECO:0000256" key="1">
    <source>
        <dbReference type="SAM" id="Phobius"/>
    </source>
</evidence>